<sequence length="82" mass="8975">MIGAGQLDLFTSHGMLDTARIVARMTGRKIAPLGDSLMTTIVMVCWKRCTRRVGVGPPYSPALPLSVLVVDPKEKRPRGVRK</sequence>
<keyword evidence="2" id="KW-1185">Reference proteome</keyword>
<dbReference type="Proteomes" id="UP001066276">
    <property type="component" value="Chromosome 12"/>
</dbReference>
<organism evidence="1 2">
    <name type="scientific">Pleurodeles waltl</name>
    <name type="common">Iberian ribbed newt</name>
    <dbReference type="NCBI Taxonomy" id="8319"/>
    <lineage>
        <taxon>Eukaryota</taxon>
        <taxon>Metazoa</taxon>
        <taxon>Chordata</taxon>
        <taxon>Craniata</taxon>
        <taxon>Vertebrata</taxon>
        <taxon>Euteleostomi</taxon>
        <taxon>Amphibia</taxon>
        <taxon>Batrachia</taxon>
        <taxon>Caudata</taxon>
        <taxon>Salamandroidea</taxon>
        <taxon>Salamandridae</taxon>
        <taxon>Pleurodelinae</taxon>
        <taxon>Pleurodeles</taxon>
    </lineage>
</organism>
<name>A0AAV7L4N4_PLEWA</name>
<dbReference type="AlphaFoldDB" id="A0AAV7L4N4"/>
<evidence type="ECO:0000313" key="2">
    <source>
        <dbReference type="Proteomes" id="UP001066276"/>
    </source>
</evidence>
<comment type="caution">
    <text evidence="1">The sequence shown here is derived from an EMBL/GenBank/DDBJ whole genome shotgun (WGS) entry which is preliminary data.</text>
</comment>
<dbReference type="EMBL" id="JANPWB010000016">
    <property type="protein sequence ID" value="KAJ1086502.1"/>
    <property type="molecule type" value="Genomic_DNA"/>
</dbReference>
<evidence type="ECO:0000313" key="1">
    <source>
        <dbReference type="EMBL" id="KAJ1086502.1"/>
    </source>
</evidence>
<reference evidence="1" key="1">
    <citation type="journal article" date="2022" name="bioRxiv">
        <title>Sequencing and chromosome-scale assembly of the giantPleurodeles waltlgenome.</title>
        <authorList>
            <person name="Brown T."/>
            <person name="Elewa A."/>
            <person name="Iarovenko S."/>
            <person name="Subramanian E."/>
            <person name="Araus A.J."/>
            <person name="Petzold A."/>
            <person name="Susuki M."/>
            <person name="Suzuki K.-i.T."/>
            <person name="Hayashi T."/>
            <person name="Toyoda A."/>
            <person name="Oliveira C."/>
            <person name="Osipova E."/>
            <person name="Leigh N.D."/>
            <person name="Simon A."/>
            <person name="Yun M.H."/>
        </authorList>
    </citation>
    <scope>NUCLEOTIDE SEQUENCE</scope>
    <source>
        <strain evidence="1">20211129_DDA</strain>
        <tissue evidence="1">Liver</tissue>
    </source>
</reference>
<gene>
    <name evidence="1" type="ORF">NDU88_006618</name>
</gene>
<proteinExistence type="predicted"/>
<accession>A0AAV7L4N4</accession>
<protein>
    <submittedName>
        <fullName evidence="1">Uncharacterized protein</fullName>
    </submittedName>
</protein>